<evidence type="ECO:0000313" key="1">
    <source>
        <dbReference type="EMBL" id="VEA40862.1"/>
    </source>
</evidence>
<dbReference type="AlphaFoldDB" id="A0A447PPE1"/>
<sequence length="69" mass="7701">MDIAALMRLYYITRQQVLAGIVFGDNPGQQIALGGNDFTVFVGVFIEQRGVSLLYQAANFLVQTTRFSR</sequence>
<name>A0A447PPE1_SALET</name>
<gene>
    <name evidence="1" type="ORF">NCTC8272_03622</name>
</gene>
<evidence type="ECO:0000313" key="2">
    <source>
        <dbReference type="Proteomes" id="UP000277214"/>
    </source>
</evidence>
<protein>
    <submittedName>
        <fullName evidence="1">Uncharacterized protein</fullName>
    </submittedName>
</protein>
<dbReference type="EMBL" id="LR134149">
    <property type="protein sequence ID" value="VEA40862.1"/>
    <property type="molecule type" value="Genomic_DNA"/>
</dbReference>
<organism evidence="1 2">
    <name type="scientific">Salmonella enterica I</name>
    <dbReference type="NCBI Taxonomy" id="59201"/>
    <lineage>
        <taxon>Bacteria</taxon>
        <taxon>Pseudomonadati</taxon>
        <taxon>Pseudomonadota</taxon>
        <taxon>Gammaproteobacteria</taxon>
        <taxon>Enterobacterales</taxon>
        <taxon>Enterobacteriaceae</taxon>
        <taxon>Salmonella</taxon>
    </lineage>
</organism>
<proteinExistence type="predicted"/>
<accession>A0A447PPE1</accession>
<reference evidence="1 2" key="1">
    <citation type="submission" date="2018-12" db="EMBL/GenBank/DDBJ databases">
        <authorList>
            <consortium name="Pathogen Informatics"/>
        </authorList>
    </citation>
    <scope>NUCLEOTIDE SEQUENCE [LARGE SCALE GENOMIC DNA]</scope>
    <source>
        <strain evidence="1 2">NCTC8272</strain>
    </source>
</reference>
<dbReference type="Proteomes" id="UP000277214">
    <property type="component" value="Chromosome 1"/>
</dbReference>